<dbReference type="EnsemblMetazoa" id="AQUA011718-RA">
    <property type="protein sequence ID" value="AQUA011718-PA"/>
    <property type="gene ID" value="AQUA011718"/>
</dbReference>
<proteinExistence type="predicted"/>
<evidence type="ECO:0000256" key="1">
    <source>
        <dbReference type="SAM" id="MobiDB-lite"/>
    </source>
</evidence>
<dbReference type="InterPro" id="IPR026511">
    <property type="entry name" value="PTHB1"/>
</dbReference>
<dbReference type="Pfam" id="PF14727">
    <property type="entry name" value="PHTB1_N"/>
    <property type="match status" value="1"/>
</dbReference>
<dbReference type="Pfam" id="PF14728">
    <property type="entry name" value="PTHB1_GAE"/>
    <property type="match status" value="1"/>
</dbReference>
<evidence type="ECO:0000259" key="4">
    <source>
        <dbReference type="Pfam" id="PF23337"/>
    </source>
</evidence>
<keyword evidence="7" id="KW-1185">Reference proteome</keyword>
<protein>
    <recommendedName>
        <fullName evidence="8">PTHB1 N-terminal domain-containing protein</fullName>
    </recommendedName>
</protein>
<feature type="compositionally biased region" description="Acidic residues" evidence="1">
    <location>
        <begin position="904"/>
        <end position="913"/>
    </location>
</feature>
<dbReference type="SUPFAM" id="SSF50978">
    <property type="entry name" value="WD40 repeat-like"/>
    <property type="match status" value="1"/>
</dbReference>
<dbReference type="InterPro" id="IPR028074">
    <property type="entry name" value="PHTB1_GAE_dom"/>
</dbReference>
<dbReference type="GO" id="GO:0034464">
    <property type="term" value="C:BBSome"/>
    <property type="evidence" value="ECO:0007669"/>
    <property type="project" value="InterPro"/>
</dbReference>
<dbReference type="InterPro" id="IPR055362">
    <property type="entry name" value="PTHB1_pf_dom"/>
</dbReference>
<evidence type="ECO:0000313" key="7">
    <source>
        <dbReference type="Proteomes" id="UP000076407"/>
    </source>
</evidence>
<dbReference type="Proteomes" id="UP000076407">
    <property type="component" value="Unassembled WGS sequence"/>
</dbReference>
<feature type="domain" description="PTHB1 hairpin" evidence="5">
    <location>
        <begin position="680"/>
        <end position="773"/>
    </location>
</feature>
<organism evidence="6 7">
    <name type="scientific">Anopheles quadriannulatus</name>
    <name type="common">Mosquito</name>
    <dbReference type="NCBI Taxonomy" id="34691"/>
    <lineage>
        <taxon>Eukaryota</taxon>
        <taxon>Metazoa</taxon>
        <taxon>Ecdysozoa</taxon>
        <taxon>Arthropoda</taxon>
        <taxon>Hexapoda</taxon>
        <taxon>Insecta</taxon>
        <taxon>Pterygota</taxon>
        <taxon>Neoptera</taxon>
        <taxon>Endopterygota</taxon>
        <taxon>Diptera</taxon>
        <taxon>Nematocera</taxon>
        <taxon>Culicoidea</taxon>
        <taxon>Culicidae</taxon>
        <taxon>Anophelinae</taxon>
        <taxon>Anopheles</taxon>
    </lineage>
</organism>
<evidence type="ECO:0000259" key="2">
    <source>
        <dbReference type="Pfam" id="PF14727"/>
    </source>
</evidence>
<dbReference type="PANTHER" id="PTHR20991:SF0">
    <property type="entry name" value="PROTEIN PTHB1"/>
    <property type="match status" value="1"/>
</dbReference>
<evidence type="ECO:0000259" key="5">
    <source>
        <dbReference type="Pfam" id="PF23338"/>
    </source>
</evidence>
<dbReference type="AlphaFoldDB" id="A0A182XPB6"/>
<name>A0A182XPB6_ANOQN</name>
<dbReference type="PANTHER" id="PTHR20991">
    <property type="entry name" value="PARATHYROID HORMONE-RESPONSIVE B1 GENE"/>
    <property type="match status" value="1"/>
</dbReference>
<evidence type="ECO:0000313" key="6">
    <source>
        <dbReference type="EnsemblMetazoa" id="AQUA011718-PA"/>
    </source>
</evidence>
<accession>A0A182XPB6</accession>
<dbReference type="GO" id="GO:0060271">
    <property type="term" value="P:cilium assembly"/>
    <property type="evidence" value="ECO:0007669"/>
    <property type="project" value="TreeGrafter"/>
</dbReference>
<feature type="domain" description="PTHB1 platform" evidence="4">
    <location>
        <begin position="543"/>
        <end position="643"/>
    </location>
</feature>
<evidence type="ECO:0000259" key="3">
    <source>
        <dbReference type="Pfam" id="PF14728"/>
    </source>
</evidence>
<reference evidence="6" key="1">
    <citation type="submission" date="2020-05" db="UniProtKB">
        <authorList>
            <consortium name="EnsemblMetazoa"/>
        </authorList>
    </citation>
    <scope>IDENTIFICATION</scope>
    <source>
        <strain evidence="6">SANGQUA</strain>
    </source>
</reference>
<dbReference type="VEuPathDB" id="VectorBase:AQUA011718"/>
<dbReference type="GO" id="GO:0016020">
    <property type="term" value="C:membrane"/>
    <property type="evidence" value="ECO:0007669"/>
    <property type="project" value="TreeGrafter"/>
</dbReference>
<dbReference type="InterPro" id="IPR055363">
    <property type="entry name" value="PTHB1_hp_dom"/>
</dbReference>
<sequence>MSLFKVRNWWKTQCPTIEPAYDSFSLHCARLCIEEGEKDSLVVGSHSGQLCIYRPSGGTNLPDLDGEDDEQGSANGSANELAENVFQHADVILEVQLPLPVLGVSSGKFTTTNKTDPRLQLAVLHPMKLCIYQLVTVDGLADHGDHTRLVTLYDHALSKPAFSLCHGPFGGVKGRDFLCVQHLDGSLRFFEQDGISYERTLATDRYIPAPLHYVPRVDCFVTVAPSWVLECYRYQDVAEALETLRRHDPIWALCIGEYALDLQVHQISNTESVIVILGENNLLCVSDTGKVRFIKKLDYSPVCFHSFVTGWYWEPGARLMLAVVSESGSLLLYENDQIIWSAQLGHVPVAIGRANVAGLPGALVTLGPTGALAVGYLGSEPQLFRVPALNLAPFEIARCQKELLELEREIRAGVDPSDASIANAAAERDVQLEVAIQGEPVPCTEQQVTGLLSSSEMCQLSVTVRVEPKLEMLQLTVATDQAIGCSKDAFLFRDVAAHSTERFDVWLYQAVPTLPASRTATVYCSYTSKQGITRVLERSVLLPVRLFLKPAQPSKEAQHKLTLTVVPPPAQHTAGSVLGRLFPEFAPEGSSASALALQPVAGGGDGRKVTIVAAKSTNRFRVQSDELGLMALVLECLIGRLQGRESVGHATEQDEAAGRKDTSSRVQVTIGGVPSVSGLIRSLQVHCDLRKAVKQLETDLEIATGQMRLFERRFVVKLQERSLRALDGILLLLKRNHTAVAKVCLQIKTMRQKLKLAQIDLTAILRLFHLCYSHAANAPGGKYLEHLTALLAHSVLDSTEQSYEEMMLPVVRFLHQTGPLKNSTEQSEATPFDEEFFYTAKQTDRDPVDLSAHSQLLQGQLQRLLGRVNDRITAATTARTSGSGSGRNSVDFEDQPLPEAHNEEAEEEEEEENEKGQNEEANRPTDGSAGVEEFAQLNATASEWVNYEKMSDLPL</sequence>
<dbReference type="Pfam" id="PF23338">
    <property type="entry name" value="PTHB1_hp"/>
    <property type="match status" value="1"/>
</dbReference>
<dbReference type="STRING" id="34691.A0A182XPB6"/>
<dbReference type="InterPro" id="IPR036322">
    <property type="entry name" value="WD40_repeat_dom_sf"/>
</dbReference>
<feature type="domain" description="PTHB1 GAE" evidence="3">
    <location>
        <begin position="456"/>
        <end position="540"/>
    </location>
</feature>
<dbReference type="Pfam" id="PF23337">
    <property type="entry name" value="PTHB1_pf"/>
    <property type="match status" value="1"/>
</dbReference>
<feature type="region of interest" description="Disordered" evidence="1">
    <location>
        <begin position="876"/>
        <end position="955"/>
    </location>
</feature>
<feature type="compositionally biased region" description="Basic and acidic residues" evidence="1">
    <location>
        <begin position="914"/>
        <end position="923"/>
    </location>
</feature>
<evidence type="ECO:0008006" key="8">
    <source>
        <dbReference type="Google" id="ProtNLM"/>
    </source>
</evidence>
<feature type="domain" description="PTHB1 N-terminal" evidence="2">
    <location>
        <begin position="1"/>
        <end position="381"/>
    </location>
</feature>
<dbReference type="InterPro" id="IPR028073">
    <property type="entry name" value="PHTB1_N_dom"/>
</dbReference>